<dbReference type="Proteomes" id="UP000694845">
    <property type="component" value="Unplaced"/>
</dbReference>
<feature type="transmembrane region" description="Helical" evidence="6">
    <location>
        <begin position="12"/>
        <end position="31"/>
    </location>
</feature>
<evidence type="ECO:0000256" key="1">
    <source>
        <dbReference type="ARBA" id="ARBA00004141"/>
    </source>
</evidence>
<evidence type="ECO:0000256" key="4">
    <source>
        <dbReference type="ARBA" id="ARBA00023136"/>
    </source>
</evidence>
<proteinExistence type="inferred from homology"/>
<comment type="subcellular location">
    <subcellularLocation>
        <location evidence="1">Membrane</location>
        <topology evidence="1">Multi-pass membrane protein</topology>
    </subcellularLocation>
</comment>
<feature type="transmembrane region" description="Helical" evidence="6">
    <location>
        <begin position="180"/>
        <end position="201"/>
    </location>
</feature>
<dbReference type="InterPro" id="IPR059010">
    <property type="entry name" value="TMEM179-179B"/>
</dbReference>
<sequence length="212" mass="22914">MGGVVKPLAGMEVLLLLAVVGVGLAVFLTVLQSMTEVPNAACLPYTEVTFQRDPPVAWGNITFKPPGDNAKCDFCLATQVISLCFALVCALYRGVTICVEKLDLKLVRILSIPLYLLSAAFALIESAVLQVGFNNFCSQLTSYAGSDKKCETAEKFIAGLPDCPESEFYFVGKLSIATRASWISMGFWLLLTILTIVSFVASRKKQSVPVKS</sequence>
<feature type="transmembrane region" description="Helical" evidence="6">
    <location>
        <begin position="76"/>
        <end position="94"/>
    </location>
</feature>
<dbReference type="GeneID" id="110975516"/>
<accession>A0A8B7XUR0</accession>
<keyword evidence="3 6" id="KW-1133">Transmembrane helix</keyword>
<evidence type="ECO:0000256" key="5">
    <source>
        <dbReference type="ARBA" id="ARBA00093776"/>
    </source>
</evidence>
<feature type="transmembrane region" description="Helical" evidence="6">
    <location>
        <begin position="106"/>
        <end position="124"/>
    </location>
</feature>
<gene>
    <name evidence="8" type="primary">LOC110975516</name>
</gene>
<dbReference type="Pfam" id="PF26158">
    <property type="entry name" value="Claudin_TMEM179-179B"/>
    <property type="match status" value="1"/>
</dbReference>
<evidence type="ECO:0000256" key="2">
    <source>
        <dbReference type="ARBA" id="ARBA00022692"/>
    </source>
</evidence>
<keyword evidence="2 6" id="KW-0812">Transmembrane</keyword>
<dbReference type="KEGG" id="aplc:110975516"/>
<name>A0A8B7XUR0_ACAPL</name>
<reference evidence="8" key="1">
    <citation type="submission" date="2025-08" db="UniProtKB">
        <authorList>
            <consortium name="RefSeq"/>
        </authorList>
    </citation>
    <scope>IDENTIFICATION</scope>
</reference>
<keyword evidence="4 6" id="KW-0472">Membrane</keyword>
<comment type="similarity">
    <text evidence="5">Belongs to the TMEM179 family.</text>
</comment>
<dbReference type="PANTHER" id="PTHR31872:SF4">
    <property type="entry name" value="TRANSMEMBRANE PROTEIN 179"/>
    <property type="match status" value="1"/>
</dbReference>
<evidence type="ECO:0000256" key="6">
    <source>
        <dbReference type="SAM" id="Phobius"/>
    </source>
</evidence>
<evidence type="ECO:0000313" key="8">
    <source>
        <dbReference type="RefSeq" id="XP_022083755.1"/>
    </source>
</evidence>
<organism evidence="7 8">
    <name type="scientific">Acanthaster planci</name>
    <name type="common">Crown-of-thorns starfish</name>
    <dbReference type="NCBI Taxonomy" id="133434"/>
    <lineage>
        <taxon>Eukaryota</taxon>
        <taxon>Metazoa</taxon>
        <taxon>Echinodermata</taxon>
        <taxon>Eleutherozoa</taxon>
        <taxon>Asterozoa</taxon>
        <taxon>Asteroidea</taxon>
        <taxon>Valvatacea</taxon>
        <taxon>Valvatida</taxon>
        <taxon>Acanthasteridae</taxon>
        <taxon>Acanthaster</taxon>
    </lineage>
</organism>
<dbReference type="PANTHER" id="PTHR31872">
    <property type="entry name" value="TRANSMEMBRANE PROTEIN 179"/>
    <property type="match status" value="1"/>
</dbReference>
<dbReference type="AlphaFoldDB" id="A0A8B7XUR0"/>
<evidence type="ECO:0000256" key="3">
    <source>
        <dbReference type="ARBA" id="ARBA00022989"/>
    </source>
</evidence>
<dbReference type="InterPro" id="IPR029673">
    <property type="entry name" value="TMEM179"/>
</dbReference>
<dbReference type="OrthoDB" id="10372964at2759"/>
<dbReference type="OMA" id="AWGNITF"/>
<evidence type="ECO:0000313" key="7">
    <source>
        <dbReference type="Proteomes" id="UP000694845"/>
    </source>
</evidence>
<protein>
    <submittedName>
        <fullName evidence="8">Uncharacterized protein LOC110975516</fullName>
    </submittedName>
</protein>
<dbReference type="RefSeq" id="XP_022083755.1">
    <property type="nucleotide sequence ID" value="XM_022228063.1"/>
</dbReference>
<keyword evidence="7" id="KW-1185">Reference proteome</keyword>